<comment type="caution">
    <text evidence="2">The sequence shown here is derived from an EMBL/GenBank/DDBJ whole genome shotgun (WGS) entry which is preliminary data.</text>
</comment>
<feature type="non-terminal residue" evidence="2">
    <location>
        <position position="60"/>
    </location>
</feature>
<accession>X1HIX6</accession>
<feature type="transmembrane region" description="Helical" evidence="1">
    <location>
        <begin position="26"/>
        <end position="47"/>
    </location>
</feature>
<sequence>MAMSRDNLLPRGLRRVSRRFGTPHPAILLTSGFIIAVITLLNIRALVKVASTMMLILFLL</sequence>
<keyword evidence="1" id="KW-1133">Transmembrane helix</keyword>
<reference evidence="2" key="1">
    <citation type="journal article" date="2014" name="Front. Microbiol.">
        <title>High frequency of phylogenetically diverse reductive dehalogenase-homologous genes in deep subseafloor sedimentary metagenomes.</title>
        <authorList>
            <person name="Kawai M."/>
            <person name="Futagami T."/>
            <person name="Toyoda A."/>
            <person name="Takaki Y."/>
            <person name="Nishi S."/>
            <person name="Hori S."/>
            <person name="Arai W."/>
            <person name="Tsubouchi T."/>
            <person name="Morono Y."/>
            <person name="Uchiyama I."/>
            <person name="Ito T."/>
            <person name="Fujiyama A."/>
            <person name="Inagaki F."/>
            <person name="Takami H."/>
        </authorList>
    </citation>
    <scope>NUCLEOTIDE SEQUENCE</scope>
    <source>
        <strain evidence="2">Expedition CK06-06</strain>
    </source>
</reference>
<dbReference type="EMBL" id="BARU01015951">
    <property type="protein sequence ID" value="GAH56975.1"/>
    <property type="molecule type" value="Genomic_DNA"/>
</dbReference>
<proteinExistence type="predicted"/>
<organism evidence="2">
    <name type="scientific">marine sediment metagenome</name>
    <dbReference type="NCBI Taxonomy" id="412755"/>
    <lineage>
        <taxon>unclassified sequences</taxon>
        <taxon>metagenomes</taxon>
        <taxon>ecological metagenomes</taxon>
    </lineage>
</organism>
<evidence type="ECO:0000256" key="1">
    <source>
        <dbReference type="SAM" id="Phobius"/>
    </source>
</evidence>
<evidence type="ECO:0000313" key="2">
    <source>
        <dbReference type="EMBL" id="GAH56975.1"/>
    </source>
</evidence>
<evidence type="ECO:0008006" key="3">
    <source>
        <dbReference type="Google" id="ProtNLM"/>
    </source>
</evidence>
<protein>
    <recommendedName>
        <fullName evidence="3">Amino acid permease/ SLC12A domain-containing protein</fullName>
    </recommendedName>
</protein>
<dbReference type="AlphaFoldDB" id="X1HIX6"/>
<gene>
    <name evidence="2" type="ORF">S03H2_27009</name>
</gene>
<dbReference type="Gene3D" id="1.20.1740.10">
    <property type="entry name" value="Amino acid/polyamine transporter I"/>
    <property type="match status" value="1"/>
</dbReference>
<name>X1HIX6_9ZZZZ</name>
<keyword evidence="1" id="KW-0472">Membrane</keyword>
<keyword evidence="1" id="KW-0812">Transmembrane</keyword>